<dbReference type="InterPro" id="IPR051840">
    <property type="entry name" value="NifX/NifY_domain"/>
</dbReference>
<dbReference type="CDD" id="cd00852">
    <property type="entry name" value="NifB"/>
    <property type="match status" value="1"/>
</dbReference>
<gene>
    <name evidence="2" type="ORF">JFN93_16195</name>
</gene>
<dbReference type="Proteomes" id="UP000636888">
    <property type="component" value="Unassembled WGS sequence"/>
</dbReference>
<dbReference type="InterPro" id="IPR003731">
    <property type="entry name" value="Di-Nase_FeMo-co_biosynth"/>
</dbReference>
<accession>A0A8J7JMS3</accession>
<dbReference type="AlphaFoldDB" id="A0A8J7JMS3"/>
<evidence type="ECO:0000259" key="1">
    <source>
        <dbReference type="Pfam" id="PF02579"/>
    </source>
</evidence>
<feature type="domain" description="Dinitrogenase iron-molybdenum cofactor biosynthesis" evidence="1">
    <location>
        <begin position="9"/>
        <end position="106"/>
    </location>
</feature>
<dbReference type="Pfam" id="PF02579">
    <property type="entry name" value="Nitro_FeMo-Co"/>
    <property type="match status" value="1"/>
</dbReference>
<comment type="caution">
    <text evidence="2">The sequence shown here is derived from an EMBL/GenBank/DDBJ whole genome shotgun (WGS) entry which is preliminary data.</text>
</comment>
<dbReference type="SUPFAM" id="SSF53146">
    <property type="entry name" value="Nitrogenase accessory factor-like"/>
    <property type="match status" value="1"/>
</dbReference>
<organism evidence="2 3">
    <name type="scientific">Geomesophilobacter sediminis</name>
    <dbReference type="NCBI Taxonomy" id="2798584"/>
    <lineage>
        <taxon>Bacteria</taxon>
        <taxon>Pseudomonadati</taxon>
        <taxon>Thermodesulfobacteriota</taxon>
        <taxon>Desulfuromonadia</taxon>
        <taxon>Geobacterales</taxon>
        <taxon>Geobacteraceae</taxon>
        <taxon>Geomesophilobacter</taxon>
    </lineage>
</organism>
<dbReference type="InterPro" id="IPR036105">
    <property type="entry name" value="DiNase_FeMo-co_biosyn_sf"/>
</dbReference>
<proteinExistence type="predicted"/>
<dbReference type="Gene3D" id="3.30.420.130">
    <property type="entry name" value="Dinitrogenase iron-molybdenum cofactor biosynthesis domain"/>
    <property type="match status" value="1"/>
</dbReference>
<evidence type="ECO:0000313" key="2">
    <source>
        <dbReference type="EMBL" id="MBJ6726255.1"/>
    </source>
</evidence>
<evidence type="ECO:0000313" key="3">
    <source>
        <dbReference type="Proteomes" id="UP000636888"/>
    </source>
</evidence>
<dbReference type="InterPro" id="IPR034165">
    <property type="entry name" value="NifB_C"/>
</dbReference>
<sequence>MLFAVATKDGKEVNQHFGHAERFLIYDVEEERVRLVDERAVERYCTFDPDHPMRSHTLQGTADVLRDCQAVVCAMIGEAPQIELARIGVQAFAVEGEIKSVLQALVKVI</sequence>
<protein>
    <submittedName>
        <fullName evidence="2">Dinitrogenase iron-molybdenum cofactor biosynthesis protein</fullName>
    </submittedName>
</protein>
<dbReference type="PANTHER" id="PTHR33937">
    <property type="entry name" value="IRON-MOLYBDENUM PROTEIN-RELATED-RELATED"/>
    <property type="match status" value="1"/>
</dbReference>
<name>A0A8J7JMS3_9BACT</name>
<dbReference type="RefSeq" id="WP_199385143.1">
    <property type="nucleotide sequence ID" value="NZ_JAEMHM010000013.1"/>
</dbReference>
<reference evidence="2" key="1">
    <citation type="submission" date="2020-12" db="EMBL/GenBank/DDBJ databases">
        <title>Geomonas sp. Red875, isolated from river sediment.</title>
        <authorList>
            <person name="Xu Z."/>
            <person name="Zhang Z."/>
            <person name="Masuda Y."/>
            <person name="Itoh H."/>
            <person name="Senoo K."/>
        </authorList>
    </citation>
    <scope>NUCLEOTIDE SEQUENCE</scope>
    <source>
        <strain evidence="2">Red875</strain>
    </source>
</reference>
<keyword evidence="3" id="KW-1185">Reference proteome</keyword>
<dbReference type="PANTHER" id="PTHR33937:SF1">
    <property type="entry name" value="IRON-MOLIBDENUM COFACTOR PROCESSING PROTEIN"/>
    <property type="match status" value="1"/>
</dbReference>
<dbReference type="EMBL" id="JAEMHM010000013">
    <property type="protein sequence ID" value="MBJ6726255.1"/>
    <property type="molecule type" value="Genomic_DNA"/>
</dbReference>